<dbReference type="EMBL" id="SBIQ01000119">
    <property type="protein sequence ID" value="KAF7683177.1"/>
    <property type="molecule type" value="Genomic_DNA"/>
</dbReference>
<dbReference type="Pfam" id="PF00982">
    <property type="entry name" value="Glyco_transf_20"/>
    <property type="match status" value="1"/>
</dbReference>
<organism evidence="1 2">
    <name type="scientific">Astathelohania contejeani</name>
    <dbReference type="NCBI Taxonomy" id="164912"/>
    <lineage>
        <taxon>Eukaryota</taxon>
        <taxon>Fungi</taxon>
        <taxon>Fungi incertae sedis</taxon>
        <taxon>Microsporidia</taxon>
        <taxon>Astathelohaniidae</taxon>
        <taxon>Astathelohania</taxon>
    </lineage>
</organism>
<dbReference type="PANTHER" id="PTHR10788:SF106">
    <property type="entry name" value="BCDNA.GH08860"/>
    <property type="match status" value="1"/>
</dbReference>
<dbReference type="Proteomes" id="UP001516464">
    <property type="component" value="Unassembled WGS sequence"/>
</dbReference>
<evidence type="ECO:0000313" key="1">
    <source>
        <dbReference type="EMBL" id="KAF7683177.1"/>
    </source>
</evidence>
<dbReference type="PANTHER" id="PTHR10788">
    <property type="entry name" value="TREHALOSE-6-PHOSPHATE SYNTHASE"/>
    <property type="match status" value="1"/>
</dbReference>
<dbReference type="CDD" id="cd03788">
    <property type="entry name" value="GT20_TPS"/>
    <property type="match status" value="1"/>
</dbReference>
<dbReference type="InterPro" id="IPR001830">
    <property type="entry name" value="Glyco_trans_20"/>
</dbReference>
<keyword evidence="2" id="KW-1185">Reference proteome</keyword>
<evidence type="ECO:0000313" key="2">
    <source>
        <dbReference type="Proteomes" id="UP001516464"/>
    </source>
</evidence>
<reference evidence="1 2" key="1">
    <citation type="submission" date="2019-01" db="EMBL/GenBank/DDBJ databases">
        <title>Genomes sequencing and comparative genomics of infectious freshwater microsporidia, Cucumispora dikerogammari and Thelohania contejeani.</title>
        <authorList>
            <person name="Cormier A."/>
            <person name="Giraud I."/>
            <person name="Wattier R."/>
            <person name="Teixeira M."/>
            <person name="Grandjean F."/>
            <person name="Rigaud T."/>
            <person name="Cordaux R."/>
        </authorList>
    </citation>
    <scope>NUCLEOTIDE SEQUENCE [LARGE SCALE GENOMIC DNA]</scope>
    <source>
        <strain evidence="1">T1</strain>
        <tissue evidence="1">Spores</tissue>
    </source>
</reference>
<comment type="caution">
    <text evidence="1">The sequence shown here is derived from an EMBL/GenBank/DDBJ whole genome shotgun (WGS) entry which is preliminary data.</text>
</comment>
<accession>A0ABQ7HYG6</accession>
<dbReference type="SUPFAM" id="SSF53756">
    <property type="entry name" value="UDP-Glycosyltransferase/glycogen phosphorylase"/>
    <property type="match status" value="1"/>
</dbReference>
<gene>
    <name evidence="1" type="primary">TPS1</name>
    <name evidence="1" type="ORF">TCON_1614</name>
</gene>
<proteinExistence type="predicted"/>
<name>A0ABQ7HYG6_9MICR</name>
<sequence length="489" mass="55883">MRLIIVSNRLPISIKKTDNGFEYKESSGGLVTGLVCVKEKMEFVWVGNIGGDLKLTPDEQKIITNDCWEKYKSIPVFIDSELNEKAYNGFCNGILWPLLHSFPDDVNFSSVLWEAYVQYNTKMCDQLIEMAKDDDVFWVHDYHLMILPQMIRDRCNKKIKIGFFLHVPWPSSEIFDVLPVRKEIVLGIMNSDLVSFHLYDYLSHFANTCEKLFPRVEDYQPIQAKSLWGNDLKDSLELIFYGVGEVDIGTRKVMFAATPIGIEPKLFRTSLAKESLKLRVQELKSQFKNKKIILGVDRVDYIKGIPNRIKAFECFLDKYPQFVDKVVFFQIGVPSRLNVTEYESLVSVINRMVGTLNSKYGGVDETFFYFLNKSVDFDELCGLYSIADACIITSIRDGMNLVALEYIACQEEKKGCLILSEFAGAQTTLPGAISINPWNIGGTADAIYEALTMDEVSRKERFEVNNQNIEVFTAVKWAEDNIELLSKNI</sequence>
<dbReference type="Gene3D" id="3.40.50.2000">
    <property type="entry name" value="Glycogen Phosphorylase B"/>
    <property type="match status" value="2"/>
</dbReference>
<protein>
    <submittedName>
        <fullName evidence="1">Alpha,alpha-trehalose-phosphate synthase [UDP-forming]</fullName>
    </submittedName>
</protein>